<proteinExistence type="predicted"/>
<dbReference type="EMBL" id="CP071591">
    <property type="protein sequence ID" value="QSY58447.1"/>
    <property type="molecule type" value="Genomic_DNA"/>
</dbReference>
<keyword evidence="1" id="KW-1133">Transmembrane helix</keyword>
<keyword evidence="3" id="KW-1185">Reference proteome</keyword>
<feature type="transmembrane region" description="Helical" evidence="1">
    <location>
        <begin position="12"/>
        <end position="37"/>
    </location>
</feature>
<evidence type="ECO:0000313" key="3">
    <source>
        <dbReference type="Proteomes" id="UP000663067"/>
    </source>
</evidence>
<reference evidence="2 3" key="1">
    <citation type="submission" date="2021-03" db="EMBL/GenBank/DDBJ databases">
        <title>Genome sequencing of Bifidobacterium imperatoris JCM 32708.</title>
        <authorList>
            <person name="Kim J."/>
        </authorList>
    </citation>
    <scope>NUCLEOTIDE SEQUENCE [LARGE SCALE GENOMIC DNA]</scope>
    <source>
        <strain evidence="2 3">JCM 32708</strain>
    </source>
</reference>
<name>A0ABX7S586_9BIFI</name>
<evidence type="ECO:0000256" key="1">
    <source>
        <dbReference type="SAM" id="Phobius"/>
    </source>
</evidence>
<dbReference type="Proteomes" id="UP000663067">
    <property type="component" value="Chromosome"/>
</dbReference>
<accession>A0ABX7S586</accession>
<dbReference type="NCBIfam" id="TIGR03816">
    <property type="entry name" value="tadE_like_DECH"/>
    <property type="match status" value="1"/>
</dbReference>
<protein>
    <submittedName>
        <fullName evidence="2">Flp pilus-assembly TadE/G-like family protein</fullName>
    </submittedName>
</protein>
<evidence type="ECO:0000313" key="2">
    <source>
        <dbReference type="EMBL" id="QSY58447.1"/>
    </source>
</evidence>
<keyword evidence="1" id="KW-0812">Transmembrane</keyword>
<dbReference type="RefSeq" id="WP_051917363.1">
    <property type="nucleotide sequence ID" value="NZ_CP071591.1"/>
</dbReference>
<sequence length="118" mass="12326">MMRARFEEGSGTVAGATLVMVTAVVLALIASIGNVMLCHHKARSIADLAAFNAAYALWNADTSQPCALAEHVASANGASMIECEMQDDDVRLIIAVTTQVPLAPKVTQEARAGPIACE</sequence>
<organism evidence="2 3">
    <name type="scientific">Bifidobacterium imperatoris</name>
    <dbReference type="NCBI Taxonomy" id="2020965"/>
    <lineage>
        <taxon>Bacteria</taxon>
        <taxon>Bacillati</taxon>
        <taxon>Actinomycetota</taxon>
        <taxon>Actinomycetes</taxon>
        <taxon>Bifidobacteriales</taxon>
        <taxon>Bifidobacteriaceae</taxon>
        <taxon>Bifidobacterium</taxon>
    </lineage>
</organism>
<dbReference type="InterPro" id="IPR021202">
    <property type="entry name" value="Rv3654c-like"/>
</dbReference>
<keyword evidence="1" id="KW-0472">Membrane</keyword>
<gene>
    <name evidence="2" type="ORF">BLI708_04000</name>
</gene>